<dbReference type="RefSeq" id="XP_022942518.1">
    <property type="nucleotide sequence ID" value="XM_023086750.1"/>
</dbReference>
<keyword evidence="3" id="KW-1185">Reference proteome</keyword>
<protein>
    <submittedName>
        <fullName evidence="4">Uncharacterized protein LOC111447527</fullName>
    </submittedName>
</protein>
<name>A0A6J1FV14_CUCMO</name>
<feature type="compositionally biased region" description="Polar residues" evidence="1">
    <location>
        <begin position="185"/>
        <end position="198"/>
    </location>
</feature>
<organism evidence="3 4">
    <name type="scientific">Cucurbita moschata</name>
    <name type="common">Winter crookneck squash</name>
    <name type="synonym">Cucurbita pepo var. moschata</name>
    <dbReference type="NCBI Taxonomy" id="3662"/>
    <lineage>
        <taxon>Eukaryota</taxon>
        <taxon>Viridiplantae</taxon>
        <taxon>Streptophyta</taxon>
        <taxon>Embryophyta</taxon>
        <taxon>Tracheophyta</taxon>
        <taxon>Spermatophyta</taxon>
        <taxon>Magnoliopsida</taxon>
        <taxon>eudicotyledons</taxon>
        <taxon>Gunneridae</taxon>
        <taxon>Pentapetalae</taxon>
        <taxon>rosids</taxon>
        <taxon>fabids</taxon>
        <taxon>Cucurbitales</taxon>
        <taxon>Cucurbitaceae</taxon>
        <taxon>Cucurbiteae</taxon>
        <taxon>Cucurbita</taxon>
    </lineage>
</organism>
<accession>A0A6J1FV14</accession>
<gene>
    <name evidence="4" type="primary">LOC111447527</name>
</gene>
<dbReference type="KEGG" id="cmos:111447527"/>
<evidence type="ECO:0000313" key="3">
    <source>
        <dbReference type="Proteomes" id="UP000504609"/>
    </source>
</evidence>
<feature type="compositionally biased region" description="Polar residues" evidence="1">
    <location>
        <begin position="218"/>
        <end position="232"/>
    </location>
</feature>
<sequence>MPNSACFPALFRRLLCSGNLPTHPSEALNEPNSEPKLVPPASEPSPGVVARLMGLSSLPDANWVPANRAPGAVSRSKSVNFADYLLHFDTNQAHHRRIRTSASFREVPALSPQNEFFVLYTKDYFDGYAVEIESNLKKLETQRFGEEKQGKEQSRSNNMKTKKKKMNESKISKLKDEPRREIGKNFTNSKKCSTSKDSFSVLPPGKYRDKQNVPKNGHTVNSKKPVKQQESAIETELNKNIKKKKKKKKNVSRHVGQTSQPESDQENSSPVSVLDVQGIYFSDEMEETDVKGGDAAGRSEKLLERICRLAEEDIKEATWRIKKVDVEELCMEVERHVVNALLVESLDELVLL</sequence>
<evidence type="ECO:0000259" key="2">
    <source>
        <dbReference type="Pfam" id="PF14383"/>
    </source>
</evidence>
<proteinExistence type="predicted"/>
<dbReference type="AlphaFoldDB" id="A0A6J1FV14"/>
<feature type="compositionally biased region" description="Basic and acidic residues" evidence="1">
    <location>
        <begin position="166"/>
        <end position="183"/>
    </location>
</feature>
<feature type="compositionally biased region" description="Basic residues" evidence="1">
    <location>
        <begin position="240"/>
        <end position="252"/>
    </location>
</feature>
<feature type="compositionally biased region" description="Basic and acidic residues" evidence="1">
    <location>
        <begin position="143"/>
        <end position="154"/>
    </location>
</feature>
<dbReference type="GeneID" id="111447527"/>
<dbReference type="Pfam" id="PF14383">
    <property type="entry name" value="VARLMGL"/>
    <property type="match status" value="1"/>
</dbReference>
<dbReference type="PANTHER" id="PTHR35499:SF4">
    <property type="entry name" value="ALC-INTERACTING PROTEIN 1"/>
    <property type="match status" value="1"/>
</dbReference>
<reference evidence="4" key="1">
    <citation type="submission" date="2025-08" db="UniProtKB">
        <authorList>
            <consortium name="RefSeq"/>
        </authorList>
    </citation>
    <scope>IDENTIFICATION</scope>
    <source>
        <tissue evidence="4">Young leaves</tissue>
    </source>
</reference>
<dbReference type="Proteomes" id="UP000504609">
    <property type="component" value="Unplaced"/>
</dbReference>
<dbReference type="InterPro" id="IPR032795">
    <property type="entry name" value="DUF3741-assoc"/>
</dbReference>
<evidence type="ECO:0000313" key="4">
    <source>
        <dbReference type="RefSeq" id="XP_022942518.1"/>
    </source>
</evidence>
<feature type="compositionally biased region" description="Polar residues" evidence="1">
    <location>
        <begin position="255"/>
        <end position="271"/>
    </location>
</feature>
<feature type="region of interest" description="Disordered" evidence="1">
    <location>
        <begin position="143"/>
        <end position="272"/>
    </location>
</feature>
<dbReference type="PANTHER" id="PTHR35499">
    <property type="entry name" value="OS05G0128300 PROTEIN"/>
    <property type="match status" value="1"/>
</dbReference>
<feature type="domain" description="DUF3741" evidence="2">
    <location>
        <begin position="45"/>
        <end position="62"/>
    </location>
</feature>
<evidence type="ECO:0000256" key="1">
    <source>
        <dbReference type="SAM" id="MobiDB-lite"/>
    </source>
</evidence>
<feature type="region of interest" description="Disordered" evidence="1">
    <location>
        <begin position="25"/>
        <end position="44"/>
    </location>
</feature>